<dbReference type="CDD" id="cd11333">
    <property type="entry name" value="AmyAc_SI_OligoGlu_DGase"/>
    <property type="match status" value="1"/>
</dbReference>
<dbReference type="PANTHER" id="PTHR10357">
    <property type="entry name" value="ALPHA-AMYLASE FAMILY MEMBER"/>
    <property type="match status" value="1"/>
</dbReference>
<accession>A0A841YAV5</accession>
<dbReference type="Gene3D" id="3.90.400.10">
    <property type="entry name" value="Oligo-1,6-glucosidase, Domain 2"/>
    <property type="match status" value="1"/>
</dbReference>
<dbReference type="GO" id="GO:0005993">
    <property type="term" value="P:trehalose catabolic process"/>
    <property type="evidence" value="ECO:0007669"/>
    <property type="project" value="InterPro"/>
</dbReference>
<dbReference type="Pfam" id="PF00128">
    <property type="entry name" value="Alpha-amylase"/>
    <property type="match status" value="1"/>
</dbReference>
<dbReference type="Gene3D" id="3.20.20.80">
    <property type="entry name" value="Glycosidases"/>
    <property type="match status" value="1"/>
</dbReference>
<keyword evidence="3 6" id="KW-0326">Glycosidase</keyword>
<dbReference type="InterPro" id="IPR012769">
    <property type="entry name" value="Trehalose_TreC"/>
</dbReference>
<dbReference type="AlphaFoldDB" id="A0A841YAV5"/>
<evidence type="ECO:0000259" key="5">
    <source>
        <dbReference type="SMART" id="SM00642"/>
    </source>
</evidence>
<dbReference type="EMBL" id="JAARPY010000001">
    <property type="protein sequence ID" value="MBC1397405.1"/>
    <property type="molecule type" value="Genomic_DNA"/>
</dbReference>
<organism evidence="6 7">
    <name type="scientific">Listeria fleischmannii</name>
    <dbReference type="NCBI Taxonomy" id="1069827"/>
    <lineage>
        <taxon>Bacteria</taxon>
        <taxon>Bacillati</taxon>
        <taxon>Bacillota</taxon>
        <taxon>Bacilli</taxon>
        <taxon>Bacillales</taxon>
        <taxon>Listeriaceae</taxon>
        <taxon>Listeria</taxon>
    </lineage>
</organism>
<dbReference type="Proteomes" id="UP000571128">
    <property type="component" value="Unassembled WGS sequence"/>
</dbReference>
<dbReference type="NCBIfam" id="TIGR02403">
    <property type="entry name" value="trehalose_treC"/>
    <property type="match status" value="1"/>
</dbReference>
<evidence type="ECO:0000256" key="2">
    <source>
        <dbReference type="ARBA" id="ARBA00022801"/>
    </source>
</evidence>
<dbReference type="GO" id="GO:0004556">
    <property type="term" value="F:alpha-amylase activity"/>
    <property type="evidence" value="ECO:0007669"/>
    <property type="project" value="TreeGrafter"/>
</dbReference>
<evidence type="ECO:0000256" key="4">
    <source>
        <dbReference type="NCBIfam" id="TIGR02403"/>
    </source>
</evidence>
<dbReference type="Gene3D" id="2.60.40.1180">
    <property type="entry name" value="Golgi alpha-mannosidase II"/>
    <property type="match status" value="1"/>
</dbReference>
<dbReference type="InterPro" id="IPR017853">
    <property type="entry name" value="GH"/>
</dbReference>
<evidence type="ECO:0000313" key="6">
    <source>
        <dbReference type="EMBL" id="MBC1397405.1"/>
    </source>
</evidence>
<comment type="similarity">
    <text evidence="1">Belongs to the glycosyl hydrolase 13 family.</text>
</comment>
<dbReference type="GO" id="GO:0008788">
    <property type="term" value="F:alpha,alpha-phosphotrehalase activity"/>
    <property type="evidence" value="ECO:0007669"/>
    <property type="project" value="UniProtKB-UniRule"/>
</dbReference>
<proteinExistence type="inferred from homology"/>
<name>A0A841YAV5_9LIST</name>
<dbReference type="SUPFAM" id="SSF51011">
    <property type="entry name" value="Glycosyl hydrolase domain"/>
    <property type="match status" value="1"/>
</dbReference>
<dbReference type="EC" id="3.2.1.93" evidence="4"/>
<keyword evidence="2 6" id="KW-0378">Hydrolase</keyword>
<gene>
    <name evidence="6" type="primary">treC</name>
    <name evidence="6" type="ORF">HB844_00760</name>
</gene>
<protein>
    <recommendedName>
        <fullName evidence="4">Alpha,alpha-phosphotrehalase</fullName>
        <ecNumber evidence="4">3.2.1.93</ecNumber>
    </recommendedName>
</protein>
<dbReference type="SUPFAM" id="SSF51445">
    <property type="entry name" value="(Trans)glycosidases"/>
    <property type="match status" value="1"/>
</dbReference>
<dbReference type="InterPro" id="IPR045857">
    <property type="entry name" value="O16G_dom_2"/>
</dbReference>
<dbReference type="NCBIfam" id="NF008183">
    <property type="entry name" value="PRK10933.1"/>
    <property type="match status" value="1"/>
</dbReference>
<dbReference type="SMART" id="SM00642">
    <property type="entry name" value="Aamy"/>
    <property type="match status" value="1"/>
</dbReference>
<sequence>MKNPFAEKTIYQIYLRSFYDSNQDGIGDIPGITAKLDYIEQLGVDMIWINPFYPSPQNDNGYDISNYTDIDPRFGTMQDFETLVAESSARNIGIMIDLVLNHTSTEHDWFQKALSGDPFYRDFYYFRQGKKDGSPPTNWESKFGGSAWEKLPDSDDYYLHLFDVTQADLNWENPHVREALYDVVRFWMKKGVTGFRLDVLNLISKPDKLEDDFIGDGRRFYTDGPKIHSYLKELHAETFGQNNLITVGEMSSTTIENSIKYSNPLENEVSMVFHFHHLKVDYKNGEKWRLDDVRFDELKDIFHTWQVAMADGNGWDALFFNNHDQPRALGRFTSDKKEYHYKAATMLAATIHLMRGTPYIYMGEEIGMINPRFSSIEKYNDIESINHYHLLQEEGFSEKETIKIIQERSRDNSRIPMQWDSTPQAGFTKGESLYPISESKSWINVKESLKQPNSIFAFYQKLIKLRKAMPVIQNGSYQPALLDEEHVIAYVREDEQHALLAIHSYSPSDKTITIPENFQNGDILVSNVNRNQLTTAIQLEAYETLTICITK</sequence>
<dbReference type="RefSeq" id="WP_185338463.1">
    <property type="nucleotide sequence ID" value="NZ_JAARPY010000001.1"/>
</dbReference>
<evidence type="ECO:0000256" key="1">
    <source>
        <dbReference type="ARBA" id="ARBA00008061"/>
    </source>
</evidence>
<reference evidence="6 7" key="1">
    <citation type="submission" date="2020-03" db="EMBL/GenBank/DDBJ databases">
        <title>Soil Listeria distribution.</title>
        <authorList>
            <person name="Liao J."/>
            <person name="Wiedmann M."/>
        </authorList>
    </citation>
    <scope>NUCLEOTIDE SEQUENCE [LARGE SCALE GENOMIC DNA]</scope>
    <source>
        <strain evidence="6 7">FSL L7-1645</strain>
    </source>
</reference>
<dbReference type="PANTHER" id="PTHR10357:SF217">
    <property type="entry name" value="TREHALOSE-6-PHOSPHATE HYDROLASE"/>
    <property type="match status" value="1"/>
</dbReference>
<dbReference type="InterPro" id="IPR006047">
    <property type="entry name" value="GH13_cat_dom"/>
</dbReference>
<dbReference type="FunFam" id="3.90.400.10:FF:000002">
    <property type="entry name" value="Sucrose isomerase"/>
    <property type="match status" value="1"/>
</dbReference>
<feature type="domain" description="Glycosyl hydrolase family 13 catalytic" evidence="5">
    <location>
        <begin position="12"/>
        <end position="414"/>
    </location>
</feature>
<evidence type="ECO:0000313" key="7">
    <source>
        <dbReference type="Proteomes" id="UP000571128"/>
    </source>
</evidence>
<dbReference type="InterPro" id="IPR013780">
    <property type="entry name" value="Glyco_hydro_b"/>
</dbReference>
<dbReference type="Pfam" id="PF23915">
    <property type="entry name" value="SusG_C"/>
    <property type="match status" value="1"/>
</dbReference>
<dbReference type="GO" id="GO:0005737">
    <property type="term" value="C:cytoplasm"/>
    <property type="evidence" value="ECO:0007669"/>
    <property type="project" value="UniProtKB-UniRule"/>
</dbReference>
<dbReference type="FunFam" id="3.20.20.80:FF:000064">
    <property type="entry name" value="Oligo-1,6-glucosidase"/>
    <property type="match status" value="1"/>
</dbReference>
<evidence type="ECO:0000256" key="3">
    <source>
        <dbReference type="ARBA" id="ARBA00023295"/>
    </source>
</evidence>
<dbReference type="InterPro" id="IPR056300">
    <property type="entry name" value="SusG-like_C"/>
</dbReference>
<comment type="caution">
    <text evidence="6">The sequence shown here is derived from an EMBL/GenBank/DDBJ whole genome shotgun (WGS) entry which is preliminary data.</text>
</comment>